<evidence type="ECO:0000313" key="4">
    <source>
        <dbReference type="EMBL" id="GGE02914.1"/>
    </source>
</evidence>
<dbReference type="CDD" id="cd06911">
    <property type="entry name" value="VirB9_CagX_TrbG"/>
    <property type="match status" value="1"/>
</dbReference>
<reference evidence="4" key="1">
    <citation type="journal article" date="2014" name="Int. J. Syst. Evol. Microbiol.">
        <title>Complete genome sequence of Corynebacterium casei LMG S-19264T (=DSM 44701T), isolated from a smear-ripened cheese.</title>
        <authorList>
            <consortium name="US DOE Joint Genome Institute (JGI-PGF)"/>
            <person name="Walter F."/>
            <person name="Albersmeier A."/>
            <person name="Kalinowski J."/>
            <person name="Ruckert C."/>
        </authorList>
    </citation>
    <scope>NUCLEOTIDE SEQUENCE</scope>
    <source>
        <strain evidence="4">CGMCC 1.15519</strain>
    </source>
</reference>
<feature type="chain" id="PRO_5037756044" evidence="3">
    <location>
        <begin position="24"/>
        <end position="235"/>
    </location>
</feature>
<dbReference type="Proteomes" id="UP000635071">
    <property type="component" value="Unassembled WGS sequence"/>
</dbReference>
<dbReference type="InterPro" id="IPR038161">
    <property type="entry name" value="VirB9/CagX/TrbG_C_sf"/>
</dbReference>
<dbReference type="InterPro" id="IPR010258">
    <property type="entry name" value="Conjugal_tfr_TrbG/VirB9/CagX"/>
</dbReference>
<sequence>MIARVLFQAALFPAALFLLTAAAPPVPGYRDAHIQTILHDDDQVVQLVGAMGWQIMLEFGPDERIETVSIGDALAWQVTPSKRARNIFLKPLARNAATNMTVITDRRRYVFSLDVGARKTTTPWVVRFAYPQPIVAAIEEAPLPPPRVLNYAYERKGAANLLPARVWDDGQMTFFEFPDSVPVPAIFAGGPGKDESLVNTATRGRVTVVQQTAPRFTLRSGKQMATISVAATAPL</sequence>
<accession>A0A916ZL20</accession>
<dbReference type="EMBL" id="BMJM01000002">
    <property type="protein sequence ID" value="GGE02914.1"/>
    <property type="molecule type" value="Genomic_DNA"/>
</dbReference>
<proteinExistence type="inferred from homology"/>
<feature type="signal peptide" evidence="3">
    <location>
        <begin position="1"/>
        <end position="23"/>
    </location>
</feature>
<evidence type="ECO:0000256" key="1">
    <source>
        <dbReference type="ARBA" id="ARBA00006135"/>
    </source>
</evidence>
<name>A0A916ZL20_9SPHN</name>
<keyword evidence="5" id="KW-1185">Reference proteome</keyword>
<dbReference type="Gene3D" id="2.60.40.2500">
    <property type="match status" value="1"/>
</dbReference>
<evidence type="ECO:0000256" key="2">
    <source>
        <dbReference type="ARBA" id="ARBA00022729"/>
    </source>
</evidence>
<organism evidence="4 5">
    <name type="scientific">Sandarakinorhabdus glacialis</name>
    <dbReference type="NCBI Taxonomy" id="1614636"/>
    <lineage>
        <taxon>Bacteria</taxon>
        <taxon>Pseudomonadati</taxon>
        <taxon>Pseudomonadota</taxon>
        <taxon>Alphaproteobacteria</taxon>
        <taxon>Sphingomonadales</taxon>
        <taxon>Sphingosinicellaceae</taxon>
        <taxon>Sandarakinorhabdus</taxon>
    </lineage>
</organism>
<reference evidence="4" key="2">
    <citation type="submission" date="2020-09" db="EMBL/GenBank/DDBJ databases">
        <authorList>
            <person name="Sun Q."/>
            <person name="Zhou Y."/>
        </authorList>
    </citation>
    <scope>NUCLEOTIDE SEQUENCE</scope>
    <source>
        <strain evidence="4">CGMCC 1.15519</strain>
    </source>
</reference>
<protein>
    <submittedName>
        <fullName evidence="4">P-type conjugative transfer protein VirB9</fullName>
    </submittedName>
</protein>
<keyword evidence="2 3" id="KW-0732">Signal</keyword>
<evidence type="ECO:0000256" key="3">
    <source>
        <dbReference type="SAM" id="SignalP"/>
    </source>
</evidence>
<dbReference type="AlphaFoldDB" id="A0A916ZL20"/>
<dbReference type="RefSeq" id="WP_188761518.1">
    <property type="nucleotide sequence ID" value="NZ_BMJM01000002.1"/>
</dbReference>
<evidence type="ECO:0000313" key="5">
    <source>
        <dbReference type="Proteomes" id="UP000635071"/>
    </source>
</evidence>
<gene>
    <name evidence="4" type="ORF">GCM10011529_06700</name>
</gene>
<dbReference type="Pfam" id="PF03524">
    <property type="entry name" value="CagX"/>
    <property type="match status" value="1"/>
</dbReference>
<comment type="caution">
    <text evidence="4">The sequence shown here is derived from an EMBL/GenBank/DDBJ whole genome shotgun (WGS) entry which is preliminary data.</text>
</comment>
<comment type="similarity">
    <text evidence="1">Belongs to the TrbG/VirB9 family.</text>
</comment>
<dbReference type="InterPro" id="IPR033645">
    <property type="entry name" value="VirB9/CagX/TrbG_C"/>
</dbReference>